<proteinExistence type="inferred from homology"/>
<evidence type="ECO:0000256" key="3">
    <source>
        <dbReference type="ARBA" id="ARBA00022801"/>
    </source>
</evidence>
<dbReference type="Pfam" id="PF01451">
    <property type="entry name" value="LMWPc"/>
    <property type="match status" value="1"/>
</dbReference>
<dbReference type="PANTHER" id="PTHR11717:SF7">
    <property type="entry name" value="LOW MOLECULAR WEIGHT PHOSPHOTYROSINE PROTEIN PHOSPHATASE"/>
    <property type="match status" value="1"/>
</dbReference>
<evidence type="ECO:0000256" key="4">
    <source>
        <dbReference type="ARBA" id="ARBA00022912"/>
    </source>
</evidence>
<evidence type="ECO:0000256" key="1">
    <source>
        <dbReference type="ARBA" id="ARBA00011063"/>
    </source>
</evidence>
<dbReference type="Proteomes" id="UP000028504">
    <property type="component" value="Chromosome"/>
</dbReference>
<keyword evidence="7" id="KW-1185">Reference proteome</keyword>
<evidence type="ECO:0000313" key="6">
    <source>
        <dbReference type="EMBL" id="AIG64480.1"/>
    </source>
</evidence>
<dbReference type="SMART" id="SM00226">
    <property type="entry name" value="LMWPc"/>
    <property type="match status" value="1"/>
</dbReference>
<evidence type="ECO:0000313" key="7">
    <source>
        <dbReference type="Proteomes" id="UP000028504"/>
    </source>
</evidence>
<dbReference type="InterPro" id="IPR050438">
    <property type="entry name" value="LMW_PTPase"/>
</dbReference>
<organism evidence="6 7">
    <name type="scientific">Corynebacterium atypicum</name>
    <dbReference type="NCBI Taxonomy" id="191610"/>
    <lineage>
        <taxon>Bacteria</taxon>
        <taxon>Bacillati</taxon>
        <taxon>Actinomycetota</taxon>
        <taxon>Actinomycetes</taxon>
        <taxon>Mycobacteriales</taxon>
        <taxon>Corynebacteriaceae</taxon>
        <taxon>Corynebacterium</taxon>
    </lineage>
</organism>
<feature type="domain" description="Phosphotyrosine protein phosphatase I" evidence="5">
    <location>
        <begin position="14"/>
        <end position="161"/>
    </location>
</feature>
<sequence length="169" mass="18170">MTDAQTATEARDHLHICFVCTGNICRSPMAEVVLKDALAKENLLDAVTVTSCGIGGWHIGQQADKRALAELDRHGHDGSTFRAHQYGPNDAAADLIVALATNHVAELVARGGDRTKIQLLRDFDPAAPDNASVDDPYYGGPSGFALTYDQICQAIPGIIDWARSRLSRS</sequence>
<dbReference type="SUPFAM" id="SSF52788">
    <property type="entry name" value="Phosphotyrosine protein phosphatases I"/>
    <property type="match status" value="1"/>
</dbReference>
<evidence type="ECO:0000259" key="5">
    <source>
        <dbReference type="SMART" id="SM00226"/>
    </source>
</evidence>
<keyword evidence="4" id="KW-0904">Protein phosphatase</keyword>
<protein>
    <recommendedName>
        <fullName evidence="2">protein-tyrosine-phosphatase</fullName>
        <ecNumber evidence="2">3.1.3.48</ecNumber>
    </recommendedName>
</protein>
<dbReference type="RefSeq" id="WP_038606253.1">
    <property type="nucleotide sequence ID" value="NZ_CP008944.1"/>
</dbReference>
<evidence type="ECO:0000256" key="2">
    <source>
        <dbReference type="ARBA" id="ARBA00013064"/>
    </source>
</evidence>
<dbReference type="Gene3D" id="3.40.50.2300">
    <property type="match status" value="1"/>
</dbReference>
<reference evidence="6 7" key="1">
    <citation type="submission" date="2014-07" db="EMBL/GenBank/DDBJ databases">
        <title>Complete genome sequence of Corynebacterium atypicum DSM 44849: identifiction of the mycolic acid biosynthesis genes.</title>
        <authorList>
            <person name="Tippelt A."/>
            <person name="Mollmann S."/>
            <person name="Albersmeier A."/>
            <person name="Jaenicke S."/>
            <person name="Ruckert C."/>
            <person name="Tauch A."/>
        </authorList>
    </citation>
    <scope>NUCLEOTIDE SEQUENCE [LARGE SCALE GENOMIC DNA]</scope>
    <source>
        <strain evidence="6 7">R2070</strain>
    </source>
</reference>
<gene>
    <name evidence="6" type="ORF">CATYP_07650</name>
</gene>
<dbReference type="PRINTS" id="PR00719">
    <property type="entry name" value="LMWPTPASE"/>
</dbReference>
<dbReference type="InterPro" id="IPR036196">
    <property type="entry name" value="Ptyr_pPase_sf"/>
</dbReference>
<accession>A0ABN4DDE9</accession>
<comment type="similarity">
    <text evidence="1">Belongs to the low molecular weight phosphotyrosine protein phosphatase family.</text>
</comment>
<dbReference type="EC" id="3.1.3.48" evidence="2"/>
<keyword evidence="3" id="KW-0378">Hydrolase</keyword>
<dbReference type="InterPro" id="IPR023485">
    <property type="entry name" value="Ptyr_pPase"/>
</dbReference>
<name>A0ABN4DDE9_9CORY</name>
<dbReference type="InterPro" id="IPR017867">
    <property type="entry name" value="Tyr_phospatase_low_mol_wt"/>
</dbReference>
<dbReference type="PANTHER" id="PTHR11717">
    <property type="entry name" value="LOW MOLECULAR WEIGHT PROTEIN TYROSINE PHOSPHATASE"/>
    <property type="match status" value="1"/>
</dbReference>
<dbReference type="EMBL" id="CP008944">
    <property type="protein sequence ID" value="AIG64480.1"/>
    <property type="molecule type" value="Genomic_DNA"/>
</dbReference>
<dbReference type="CDD" id="cd16343">
    <property type="entry name" value="LMWPTP"/>
    <property type="match status" value="1"/>
</dbReference>